<comment type="caution">
    <text evidence="4">The sequence shown here is derived from an EMBL/GenBank/DDBJ whole genome shotgun (WGS) entry which is preliminary data.</text>
</comment>
<evidence type="ECO:0000313" key="5">
    <source>
        <dbReference type="Proteomes" id="UP000738376"/>
    </source>
</evidence>
<gene>
    <name evidence="4" type="ORF">HC246_24155</name>
</gene>
<keyword evidence="2" id="KW-0479">Metal-binding</keyword>
<dbReference type="Gene3D" id="2.60.120.330">
    <property type="entry name" value="B-lactam Antibiotic, Isopenicillin N Synthase, Chain"/>
    <property type="match status" value="1"/>
</dbReference>
<dbReference type="EMBL" id="JAAVJL010000005">
    <property type="protein sequence ID" value="NMF61036.1"/>
    <property type="molecule type" value="Genomic_DNA"/>
</dbReference>
<dbReference type="PROSITE" id="PS51471">
    <property type="entry name" value="FE2OG_OXY"/>
    <property type="match status" value="1"/>
</dbReference>
<accession>A0ABX1M0B9</accession>
<dbReference type="Pfam" id="PF03171">
    <property type="entry name" value="2OG-FeII_Oxy"/>
    <property type="match status" value="1"/>
</dbReference>
<feature type="domain" description="Fe2OG dioxygenase" evidence="3">
    <location>
        <begin position="87"/>
        <end position="188"/>
    </location>
</feature>
<name>A0ABX1M0B9_9CYAN</name>
<organism evidence="4 5">
    <name type="scientific">Pseudanabaena yagii GIHE-NHR1</name>
    <dbReference type="NCBI Taxonomy" id="2722753"/>
    <lineage>
        <taxon>Bacteria</taxon>
        <taxon>Bacillati</taxon>
        <taxon>Cyanobacteriota</taxon>
        <taxon>Cyanophyceae</taxon>
        <taxon>Pseudanabaenales</taxon>
        <taxon>Pseudanabaenaceae</taxon>
        <taxon>Pseudanabaena</taxon>
        <taxon>Pseudanabaena yagii</taxon>
    </lineage>
</organism>
<dbReference type="PANTHER" id="PTHR47990">
    <property type="entry name" value="2-OXOGLUTARATE (2OG) AND FE(II)-DEPENDENT OXYGENASE SUPERFAMILY PROTEIN-RELATED"/>
    <property type="match status" value="1"/>
</dbReference>
<dbReference type="InterPro" id="IPR005123">
    <property type="entry name" value="Oxoglu/Fe-dep_dioxygenase_dom"/>
</dbReference>
<proteinExistence type="inferred from homology"/>
<comment type="pathway">
    <text evidence="1">Antibiotic biosynthesis.</text>
</comment>
<evidence type="ECO:0000256" key="2">
    <source>
        <dbReference type="RuleBase" id="RU003682"/>
    </source>
</evidence>
<evidence type="ECO:0000259" key="3">
    <source>
        <dbReference type="PROSITE" id="PS51471"/>
    </source>
</evidence>
<dbReference type="InterPro" id="IPR044861">
    <property type="entry name" value="IPNS-like_FE2OG_OXY"/>
</dbReference>
<keyword evidence="2" id="KW-0560">Oxidoreductase</keyword>
<evidence type="ECO:0000313" key="4">
    <source>
        <dbReference type="EMBL" id="NMF61036.1"/>
    </source>
</evidence>
<dbReference type="InterPro" id="IPR050231">
    <property type="entry name" value="Iron_ascorbate_oxido_reductase"/>
</dbReference>
<keyword evidence="5" id="KW-1185">Reference proteome</keyword>
<dbReference type="SUPFAM" id="SSF51197">
    <property type="entry name" value="Clavaminate synthase-like"/>
    <property type="match status" value="1"/>
</dbReference>
<keyword evidence="2" id="KW-0408">Iron</keyword>
<dbReference type="InterPro" id="IPR027443">
    <property type="entry name" value="IPNS-like_sf"/>
</dbReference>
<dbReference type="Proteomes" id="UP000738376">
    <property type="component" value="Unassembled WGS sequence"/>
</dbReference>
<protein>
    <submittedName>
        <fullName evidence="4">Isopenicillin N synthase family oxygenase</fullName>
    </submittedName>
</protein>
<evidence type="ECO:0000256" key="1">
    <source>
        <dbReference type="ARBA" id="ARBA00004792"/>
    </source>
</evidence>
<reference evidence="4 5" key="1">
    <citation type="submission" date="2020-03" db="EMBL/GenBank/DDBJ databases">
        <title>Draft Genome Sequence of 2-Methylisoborneol Producing Pseudanabaena yagii Strain GIHE-NHR1 Isolated from North Han River in South Korea.</title>
        <authorList>
            <person name="Jeong J."/>
        </authorList>
    </citation>
    <scope>NUCLEOTIDE SEQUENCE [LARGE SCALE GENOMIC DNA]</scope>
    <source>
        <strain evidence="4 5">GIHE-NHR1</strain>
    </source>
</reference>
<sequence length="244" mass="27722">MDGELTSGKPDLKEGIYFGEELDITHPSVQAELPMHGANLFPDIPQFRETILEYLSVMTDLGHIVMSEIALSLELDADYFRDRYTNDPLILFRIFNYPADPQPLGESWGVGEHTDYGLLTILKQDHLGGLQVKSKSGWIEAPPIPNSFVCNIGDMLDRLTGGFYRSTPHRVKNLSGCDRVSFPFFFDPSFDAELHPIEIKERSISEDKNERWDQTSVHEFHGTYGDYVLGKVAKVFPELRQKVL</sequence>
<comment type="similarity">
    <text evidence="2">Belongs to the iron/ascorbate-dependent oxidoreductase family.</text>
</comment>